<dbReference type="EMBL" id="AAVP02000004">
    <property type="protein sequence ID" value="EDK24623.1"/>
    <property type="molecule type" value="Genomic_DNA"/>
</dbReference>
<organism evidence="1 2">
    <name type="scientific">[Ruminococcus] torques ATCC 27756</name>
    <dbReference type="NCBI Taxonomy" id="411460"/>
    <lineage>
        <taxon>Bacteria</taxon>
        <taxon>Bacillati</taxon>
        <taxon>Bacillota</taxon>
        <taxon>Clostridia</taxon>
        <taxon>Lachnospirales</taxon>
        <taxon>Lachnospiraceae</taxon>
        <taxon>Mediterraneibacter</taxon>
    </lineage>
</organism>
<reference evidence="1 2" key="2">
    <citation type="submission" date="2007-04" db="EMBL/GenBank/DDBJ databases">
        <title>Draft genome sequence of Ruminococcus torques (ATCC 27756).</title>
        <authorList>
            <person name="Sudarsanam P."/>
            <person name="Ley R."/>
            <person name="Guruge J."/>
            <person name="Turnbaugh P.J."/>
            <person name="Mahowald M."/>
            <person name="Liep D."/>
            <person name="Gordon J."/>
        </authorList>
    </citation>
    <scope>NUCLEOTIDE SEQUENCE [LARGE SCALE GENOMIC DNA]</scope>
    <source>
        <strain evidence="1 2">ATCC 27756</strain>
    </source>
</reference>
<dbReference type="HOGENOM" id="CLU_2755407_0_0_9"/>
<dbReference type="AlphaFoldDB" id="A5KM98"/>
<accession>A5KM98</accession>
<dbReference type="PaxDb" id="411460-RUMTOR_01362"/>
<sequence length="70" mass="8327">MCDGVRETSCTRCEHREVCVYKDKYLQYLKGFEDFHNGYLDDVSFIRKDDPKCKFFLRKSESNFRGGTTL</sequence>
<protein>
    <submittedName>
        <fullName evidence="1">Uncharacterized protein</fullName>
    </submittedName>
</protein>
<comment type="caution">
    <text evidence="1">The sequence shown here is derived from an EMBL/GenBank/DDBJ whole genome shotgun (WGS) entry which is preliminary data.</text>
</comment>
<proteinExistence type="predicted"/>
<evidence type="ECO:0000313" key="2">
    <source>
        <dbReference type="Proteomes" id="UP000003577"/>
    </source>
</evidence>
<reference evidence="1 2" key="1">
    <citation type="submission" date="2007-03" db="EMBL/GenBank/DDBJ databases">
        <authorList>
            <person name="Fulton L."/>
            <person name="Clifton S."/>
            <person name="Fulton B."/>
            <person name="Xu J."/>
            <person name="Minx P."/>
            <person name="Pepin K.H."/>
            <person name="Johnson M."/>
            <person name="Thiruvilangam P."/>
            <person name="Bhonagiri V."/>
            <person name="Nash W.E."/>
            <person name="Mardis E.R."/>
            <person name="Wilson R.K."/>
        </authorList>
    </citation>
    <scope>NUCLEOTIDE SEQUENCE [LARGE SCALE GENOMIC DNA]</scope>
    <source>
        <strain evidence="1 2">ATCC 27756</strain>
    </source>
</reference>
<name>A5KM98_9FIRM</name>
<evidence type="ECO:0000313" key="1">
    <source>
        <dbReference type="EMBL" id="EDK24623.1"/>
    </source>
</evidence>
<dbReference type="Proteomes" id="UP000003577">
    <property type="component" value="Unassembled WGS sequence"/>
</dbReference>
<gene>
    <name evidence="1" type="ORF">RUMTOR_01362</name>
</gene>